<feature type="chain" id="PRO_5047068774" evidence="5">
    <location>
        <begin position="23"/>
        <end position="207"/>
    </location>
</feature>
<dbReference type="SMART" id="SM00028">
    <property type="entry name" value="TPR"/>
    <property type="match status" value="3"/>
</dbReference>
<dbReference type="InterPro" id="IPR019734">
    <property type="entry name" value="TPR_rpt"/>
</dbReference>
<evidence type="ECO:0000256" key="3">
    <source>
        <dbReference type="PROSITE-ProRule" id="PRU00339"/>
    </source>
</evidence>
<reference evidence="7" key="1">
    <citation type="journal article" date="2019" name="Int. J. Syst. Evol. Microbiol.">
        <title>The Global Catalogue of Microorganisms (GCM) 10K type strain sequencing project: providing services to taxonomists for standard genome sequencing and annotation.</title>
        <authorList>
            <consortium name="The Broad Institute Genomics Platform"/>
            <consortium name="The Broad Institute Genome Sequencing Center for Infectious Disease"/>
            <person name="Wu L."/>
            <person name="Ma J."/>
        </authorList>
    </citation>
    <scope>NUCLEOTIDE SEQUENCE [LARGE SCALE GENOMIC DNA]</scope>
    <source>
        <strain evidence="7">CCUG 48316</strain>
    </source>
</reference>
<evidence type="ECO:0000256" key="4">
    <source>
        <dbReference type="SAM" id="MobiDB-lite"/>
    </source>
</evidence>
<dbReference type="Proteomes" id="UP001596292">
    <property type="component" value="Unassembled WGS sequence"/>
</dbReference>
<keyword evidence="2 3" id="KW-0802">TPR repeat</keyword>
<protein>
    <submittedName>
        <fullName evidence="6">Tetratricopeptide repeat protein</fullName>
    </submittedName>
</protein>
<dbReference type="SUPFAM" id="SSF48452">
    <property type="entry name" value="TPR-like"/>
    <property type="match status" value="1"/>
</dbReference>
<evidence type="ECO:0000256" key="5">
    <source>
        <dbReference type="SAM" id="SignalP"/>
    </source>
</evidence>
<evidence type="ECO:0000313" key="6">
    <source>
        <dbReference type="EMBL" id="MFC6791046.1"/>
    </source>
</evidence>
<sequence length="207" mass="22645">MPRQNAYPILLAALLLSGQAAAAPPEAGARPGGNRSAPEKQATKPAPKPPSLDDLFARLKASEDPAEAKGVAKLIEQRLDRSGSATVDLLTDRARQAMTGHDFALAAELMDRATALEPTWSEGWNRRATVFWLLSDKGEAVSDLQRALVLEPRHFEAWSALGKIYESMEDKSRALAAYRRALTLYPTMDKLREAVDRLAPEVDGRDL</sequence>
<feature type="repeat" description="TPR" evidence="3">
    <location>
        <begin position="121"/>
        <end position="154"/>
    </location>
</feature>
<accession>A0ABW2BLS1</accession>
<evidence type="ECO:0000256" key="2">
    <source>
        <dbReference type="ARBA" id="ARBA00022803"/>
    </source>
</evidence>
<gene>
    <name evidence="6" type="ORF">ACFQE0_16330</name>
</gene>
<name>A0ABW2BLS1_9HYPH</name>
<dbReference type="EMBL" id="JBHSWN010000001">
    <property type="protein sequence ID" value="MFC6791046.1"/>
    <property type="molecule type" value="Genomic_DNA"/>
</dbReference>
<dbReference type="PROSITE" id="PS50005">
    <property type="entry name" value="TPR"/>
    <property type="match status" value="2"/>
</dbReference>
<dbReference type="RefSeq" id="WP_378971506.1">
    <property type="nucleotide sequence ID" value="NZ_JBHSWN010000001.1"/>
</dbReference>
<dbReference type="PANTHER" id="PTHR45831:SF2">
    <property type="entry name" value="LD24721P"/>
    <property type="match status" value="1"/>
</dbReference>
<keyword evidence="7" id="KW-1185">Reference proteome</keyword>
<evidence type="ECO:0000313" key="7">
    <source>
        <dbReference type="Proteomes" id="UP001596292"/>
    </source>
</evidence>
<feature type="region of interest" description="Disordered" evidence="4">
    <location>
        <begin position="21"/>
        <end position="53"/>
    </location>
</feature>
<dbReference type="InterPro" id="IPR011990">
    <property type="entry name" value="TPR-like_helical_dom_sf"/>
</dbReference>
<organism evidence="6 7">
    <name type="scientific">Methylobacterium komagatae</name>
    <dbReference type="NCBI Taxonomy" id="374425"/>
    <lineage>
        <taxon>Bacteria</taxon>
        <taxon>Pseudomonadati</taxon>
        <taxon>Pseudomonadota</taxon>
        <taxon>Alphaproteobacteria</taxon>
        <taxon>Hyphomicrobiales</taxon>
        <taxon>Methylobacteriaceae</taxon>
        <taxon>Methylobacterium</taxon>
    </lineage>
</organism>
<dbReference type="Gene3D" id="1.25.40.10">
    <property type="entry name" value="Tetratricopeptide repeat domain"/>
    <property type="match status" value="1"/>
</dbReference>
<dbReference type="PANTHER" id="PTHR45831">
    <property type="entry name" value="LD24721P"/>
    <property type="match status" value="1"/>
</dbReference>
<evidence type="ECO:0000256" key="1">
    <source>
        <dbReference type="ARBA" id="ARBA00022737"/>
    </source>
</evidence>
<keyword evidence="1" id="KW-0677">Repeat</keyword>
<proteinExistence type="predicted"/>
<feature type="repeat" description="TPR" evidence="3">
    <location>
        <begin position="155"/>
        <end position="188"/>
    </location>
</feature>
<dbReference type="Pfam" id="PF13432">
    <property type="entry name" value="TPR_16"/>
    <property type="match status" value="1"/>
</dbReference>
<comment type="caution">
    <text evidence="6">The sequence shown here is derived from an EMBL/GenBank/DDBJ whole genome shotgun (WGS) entry which is preliminary data.</text>
</comment>
<keyword evidence="5" id="KW-0732">Signal</keyword>
<feature type="signal peptide" evidence="5">
    <location>
        <begin position="1"/>
        <end position="22"/>
    </location>
</feature>
<feature type="compositionally biased region" description="Low complexity" evidence="4">
    <location>
        <begin position="21"/>
        <end position="33"/>
    </location>
</feature>
<dbReference type="InterPro" id="IPR047150">
    <property type="entry name" value="SGT"/>
</dbReference>